<dbReference type="Proteomes" id="UP000269945">
    <property type="component" value="Unassembled WGS sequence"/>
</dbReference>
<feature type="region of interest" description="Disordered" evidence="1">
    <location>
        <begin position="1"/>
        <end position="115"/>
    </location>
</feature>
<evidence type="ECO:0000256" key="1">
    <source>
        <dbReference type="SAM" id="MobiDB-lite"/>
    </source>
</evidence>
<sequence>RAAAAAAAVAATNTEAATAAETGAALGEQQRGRRPLAPLQRGRPGAERSSCATGGIVCPGVHERVPRERRGRAQSAGWLRQGRLPSPGFRLLSPEQRSEWKPSPNMTSKLLLTTS</sequence>
<dbReference type="AlphaFoldDB" id="A0A9X9M6Y9"/>
<comment type="caution">
    <text evidence="2">The sequence shown here is derived from an EMBL/GenBank/DDBJ whole genome shotgun (WGS) entry which is preliminary data.</text>
</comment>
<evidence type="ECO:0000313" key="2">
    <source>
        <dbReference type="EMBL" id="VCX38189.1"/>
    </source>
</evidence>
<feature type="compositionally biased region" description="Polar residues" evidence="1">
    <location>
        <begin position="104"/>
        <end position="115"/>
    </location>
</feature>
<keyword evidence="3" id="KW-1185">Reference proteome</keyword>
<name>A0A9X9M6Y9_GULGU</name>
<proteinExistence type="predicted"/>
<organism evidence="2 3">
    <name type="scientific">Gulo gulo</name>
    <name type="common">Wolverine</name>
    <name type="synonym">Gluton</name>
    <dbReference type="NCBI Taxonomy" id="48420"/>
    <lineage>
        <taxon>Eukaryota</taxon>
        <taxon>Metazoa</taxon>
        <taxon>Chordata</taxon>
        <taxon>Craniata</taxon>
        <taxon>Vertebrata</taxon>
        <taxon>Euteleostomi</taxon>
        <taxon>Mammalia</taxon>
        <taxon>Eutheria</taxon>
        <taxon>Laurasiatheria</taxon>
        <taxon>Carnivora</taxon>
        <taxon>Caniformia</taxon>
        <taxon>Musteloidea</taxon>
        <taxon>Mustelidae</taxon>
        <taxon>Guloninae</taxon>
        <taxon>Gulo</taxon>
    </lineage>
</organism>
<evidence type="ECO:0000313" key="3">
    <source>
        <dbReference type="Proteomes" id="UP000269945"/>
    </source>
</evidence>
<feature type="compositionally biased region" description="Low complexity" evidence="1">
    <location>
        <begin position="1"/>
        <end position="25"/>
    </location>
</feature>
<gene>
    <name evidence="2" type="ORF">BN2614_LOCUS3</name>
</gene>
<feature type="non-terminal residue" evidence="2">
    <location>
        <position position="115"/>
    </location>
</feature>
<protein>
    <submittedName>
        <fullName evidence="2">Uncharacterized protein</fullName>
    </submittedName>
</protein>
<reference evidence="2 3" key="1">
    <citation type="submission" date="2018-10" db="EMBL/GenBank/DDBJ databases">
        <authorList>
            <person name="Ekblom R."/>
            <person name="Jareborg N."/>
        </authorList>
    </citation>
    <scope>NUCLEOTIDE SEQUENCE [LARGE SCALE GENOMIC DNA]</scope>
    <source>
        <tissue evidence="2">Muscle</tissue>
    </source>
</reference>
<dbReference type="EMBL" id="CYRY02043638">
    <property type="protein sequence ID" value="VCX38189.1"/>
    <property type="molecule type" value="Genomic_DNA"/>
</dbReference>
<accession>A0A9X9M6Y9</accession>